<protein>
    <submittedName>
        <fullName evidence="1 2">Uncharacterized protein</fullName>
    </submittedName>
</protein>
<evidence type="ECO:0000313" key="3">
    <source>
        <dbReference type="Proteomes" id="UP000008810"/>
    </source>
</evidence>
<name>A0A0Q3FM38_BRADI</name>
<sequence>MIWSDEFSCCHVCDEEGSRRYISSMVRNMAESKKQSSCAINLGAQSSWVIKIYDRICSSGRAQQNKMQS</sequence>
<dbReference type="Proteomes" id="UP000008810">
    <property type="component" value="Chromosome 3"/>
</dbReference>
<evidence type="ECO:0000313" key="2">
    <source>
        <dbReference type="EnsemblPlants" id="KQK00648"/>
    </source>
</evidence>
<proteinExistence type="predicted"/>
<dbReference type="OrthoDB" id="10574181at2759"/>
<organism evidence="1">
    <name type="scientific">Brachypodium distachyon</name>
    <name type="common">Purple false brome</name>
    <name type="synonym">Trachynia distachya</name>
    <dbReference type="NCBI Taxonomy" id="15368"/>
    <lineage>
        <taxon>Eukaryota</taxon>
        <taxon>Viridiplantae</taxon>
        <taxon>Streptophyta</taxon>
        <taxon>Embryophyta</taxon>
        <taxon>Tracheophyta</taxon>
        <taxon>Spermatophyta</taxon>
        <taxon>Magnoliopsida</taxon>
        <taxon>Liliopsida</taxon>
        <taxon>Poales</taxon>
        <taxon>Poaceae</taxon>
        <taxon>BOP clade</taxon>
        <taxon>Pooideae</taxon>
        <taxon>Stipodae</taxon>
        <taxon>Brachypodieae</taxon>
        <taxon>Brachypodium</taxon>
    </lineage>
</organism>
<reference evidence="1" key="2">
    <citation type="submission" date="2017-06" db="EMBL/GenBank/DDBJ databases">
        <title>WGS assembly of Brachypodium distachyon.</title>
        <authorList>
            <consortium name="The International Brachypodium Initiative"/>
            <person name="Lucas S."/>
            <person name="Harmon-Smith M."/>
            <person name="Lail K."/>
            <person name="Tice H."/>
            <person name="Grimwood J."/>
            <person name="Bruce D."/>
            <person name="Barry K."/>
            <person name="Shu S."/>
            <person name="Lindquist E."/>
            <person name="Wang M."/>
            <person name="Pitluck S."/>
            <person name="Vogel J.P."/>
            <person name="Garvin D.F."/>
            <person name="Mockler T.C."/>
            <person name="Schmutz J."/>
            <person name="Rokhsar D."/>
            <person name="Bevan M.W."/>
        </authorList>
    </citation>
    <scope>NUCLEOTIDE SEQUENCE</scope>
    <source>
        <strain evidence="1">Bd21</strain>
    </source>
</reference>
<dbReference type="EMBL" id="CM000882">
    <property type="protein sequence ID" value="KQK00648.1"/>
    <property type="molecule type" value="Genomic_DNA"/>
</dbReference>
<dbReference type="Gramene" id="KQK00648">
    <property type="protein sequence ID" value="KQK00648"/>
    <property type="gene ID" value="BRADI_3g50835v3"/>
</dbReference>
<accession>A0A0Q3FM38</accession>
<keyword evidence="3" id="KW-1185">Reference proteome</keyword>
<dbReference type="InParanoid" id="A0A0Q3FM38"/>
<reference evidence="1 2" key="1">
    <citation type="journal article" date="2010" name="Nature">
        <title>Genome sequencing and analysis of the model grass Brachypodium distachyon.</title>
        <authorList>
            <consortium name="International Brachypodium Initiative"/>
        </authorList>
    </citation>
    <scope>NUCLEOTIDE SEQUENCE [LARGE SCALE GENOMIC DNA]</scope>
    <source>
        <strain evidence="1 2">Bd21</strain>
    </source>
</reference>
<evidence type="ECO:0000313" key="1">
    <source>
        <dbReference type="EMBL" id="KQK00648.1"/>
    </source>
</evidence>
<dbReference type="EnsemblPlants" id="KQK00648">
    <property type="protein sequence ID" value="KQK00648"/>
    <property type="gene ID" value="BRADI_3g50835v3"/>
</dbReference>
<gene>
    <name evidence="1" type="ORF">BRADI_3g50835v3</name>
</gene>
<reference evidence="2" key="3">
    <citation type="submission" date="2018-08" db="UniProtKB">
        <authorList>
            <consortium name="EnsemblPlants"/>
        </authorList>
    </citation>
    <scope>IDENTIFICATION</scope>
    <source>
        <strain evidence="2">cv. Bd21</strain>
    </source>
</reference>
<dbReference type="AlphaFoldDB" id="A0A0Q3FM38"/>